<dbReference type="Pfam" id="PF02949">
    <property type="entry name" value="7tm_6"/>
    <property type="match status" value="1"/>
</dbReference>
<evidence type="ECO:0000313" key="11">
    <source>
        <dbReference type="EMBL" id="AII01089.1"/>
    </source>
</evidence>
<feature type="transmembrane region" description="Helical" evidence="10">
    <location>
        <begin position="140"/>
        <end position="173"/>
    </location>
</feature>
<dbReference type="GO" id="GO:0005549">
    <property type="term" value="F:odorant binding"/>
    <property type="evidence" value="ECO:0007669"/>
    <property type="project" value="InterPro"/>
</dbReference>
<feature type="transmembrane region" description="Helical" evidence="10">
    <location>
        <begin position="46"/>
        <end position="70"/>
    </location>
</feature>
<feature type="transmembrane region" description="Helical" evidence="10">
    <location>
        <begin position="193"/>
        <end position="216"/>
    </location>
</feature>
<protein>
    <recommendedName>
        <fullName evidence="10">Odorant receptor</fullName>
    </recommendedName>
</protein>
<keyword evidence="2" id="KW-1003">Cell membrane</keyword>
<evidence type="ECO:0000256" key="10">
    <source>
        <dbReference type="RuleBase" id="RU351113"/>
    </source>
</evidence>
<dbReference type="GO" id="GO:0005886">
    <property type="term" value="C:plasma membrane"/>
    <property type="evidence" value="ECO:0007669"/>
    <property type="project" value="UniProtKB-SubCell"/>
</dbReference>
<keyword evidence="9 10" id="KW-0807">Transducer</keyword>
<comment type="similarity">
    <text evidence="10">Belongs to the insect chemoreceptor superfamily. Heteromeric odorant receptor channel (TC 1.A.69) family.</text>
</comment>
<keyword evidence="6 10" id="KW-1133">Transmembrane helix</keyword>
<dbReference type="InterPro" id="IPR004117">
    <property type="entry name" value="7tm6_olfct_rcpt"/>
</dbReference>
<name>A0A076E9B5_9NEOP</name>
<organism evidence="11">
    <name type="scientific">Dendrolimus kikuchii</name>
    <dbReference type="NCBI Taxonomy" id="765133"/>
    <lineage>
        <taxon>Eukaryota</taxon>
        <taxon>Metazoa</taxon>
        <taxon>Ecdysozoa</taxon>
        <taxon>Arthropoda</taxon>
        <taxon>Hexapoda</taxon>
        <taxon>Insecta</taxon>
        <taxon>Pterygota</taxon>
        <taxon>Neoptera</taxon>
        <taxon>Endopterygota</taxon>
        <taxon>Lepidoptera</taxon>
        <taxon>Glossata</taxon>
        <taxon>Ditrysia</taxon>
        <taxon>Bombycoidea</taxon>
        <taxon>Lasiocampidae</taxon>
        <taxon>Dendrolimus</taxon>
    </lineage>
</organism>
<evidence type="ECO:0000256" key="9">
    <source>
        <dbReference type="ARBA" id="ARBA00023224"/>
    </source>
</evidence>
<reference evidence="11" key="1">
    <citation type="journal article" date="2014" name="Insect Biochem. Mol. Biol.">
        <title>Antennal transcriptome analysis and comparison of olfactory genes in two sympatric defoliators, Dendrolimus houi and Dendrolimus kikuchii (Lepidoptera: Lasiocampidae).</title>
        <authorList>
            <person name="Zhang S."/>
            <person name="Zhang Z."/>
            <person name="Wang H."/>
            <person name="Kong X."/>
        </authorList>
    </citation>
    <scope>NUCLEOTIDE SEQUENCE</scope>
</reference>
<feature type="transmembrane region" description="Helical" evidence="10">
    <location>
        <begin position="82"/>
        <end position="99"/>
    </location>
</feature>
<keyword evidence="8 10" id="KW-0675">Receptor</keyword>
<feature type="transmembrane region" description="Helical" evidence="10">
    <location>
        <begin position="16"/>
        <end position="34"/>
    </location>
</feature>
<evidence type="ECO:0000256" key="3">
    <source>
        <dbReference type="ARBA" id="ARBA00022606"/>
    </source>
</evidence>
<proteinExistence type="evidence at transcript level"/>
<evidence type="ECO:0000256" key="6">
    <source>
        <dbReference type="ARBA" id="ARBA00022989"/>
    </source>
</evidence>
<dbReference type="PANTHER" id="PTHR21137:SF35">
    <property type="entry name" value="ODORANT RECEPTOR 19A-RELATED"/>
    <property type="match status" value="1"/>
</dbReference>
<evidence type="ECO:0000256" key="2">
    <source>
        <dbReference type="ARBA" id="ARBA00022475"/>
    </source>
</evidence>
<keyword evidence="7 10" id="KW-0472">Membrane</keyword>
<gene>
    <name evidence="11" type="primary">OR12</name>
</gene>
<evidence type="ECO:0000256" key="8">
    <source>
        <dbReference type="ARBA" id="ARBA00023170"/>
    </source>
</evidence>
<evidence type="ECO:0000256" key="7">
    <source>
        <dbReference type="ARBA" id="ARBA00023136"/>
    </source>
</evidence>
<dbReference type="AlphaFoldDB" id="A0A076E9B5"/>
<feature type="transmembrane region" description="Helical" evidence="10">
    <location>
        <begin position="301"/>
        <end position="323"/>
    </location>
</feature>
<comment type="caution">
    <text evidence="10">Lacks conserved residue(s) required for the propagation of feature annotation.</text>
</comment>
<dbReference type="GO" id="GO:0004984">
    <property type="term" value="F:olfactory receptor activity"/>
    <property type="evidence" value="ECO:0007669"/>
    <property type="project" value="InterPro"/>
</dbReference>
<evidence type="ECO:0000256" key="1">
    <source>
        <dbReference type="ARBA" id="ARBA00004651"/>
    </source>
</evidence>
<evidence type="ECO:0000256" key="4">
    <source>
        <dbReference type="ARBA" id="ARBA00022692"/>
    </source>
</evidence>
<dbReference type="GO" id="GO:0007165">
    <property type="term" value="P:signal transduction"/>
    <property type="evidence" value="ECO:0007669"/>
    <property type="project" value="UniProtKB-KW"/>
</dbReference>
<evidence type="ECO:0000256" key="5">
    <source>
        <dbReference type="ARBA" id="ARBA00022725"/>
    </source>
</evidence>
<comment type="subcellular location">
    <subcellularLocation>
        <location evidence="1 10">Cell membrane</location>
        <topology evidence="1 10">Multi-pass membrane protein</topology>
    </subcellularLocation>
</comment>
<dbReference type="EMBL" id="KF487691">
    <property type="protein sequence ID" value="AII01089.1"/>
    <property type="molecule type" value="mRNA"/>
</dbReference>
<keyword evidence="3 10" id="KW-0716">Sensory transduction</keyword>
<dbReference type="PANTHER" id="PTHR21137">
    <property type="entry name" value="ODORANT RECEPTOR"/>
    <property type="match status" value="1"/>
</dbReference>
<sequence length="400" mass="46039">MDGRNYGNGASKTKNFFYKINLIIYFMGMPNFWIENLLPKKFEKYYNIYNIINNGLIFIFISAELAGFYTQTNLTEKQKSEQLLYGLSHPILFTFYLVMTSHKHKAKDVMYDLVVELKKIYNDLEVEQQMISKLKSTLTALVSFCVMSVVFYTFDAILLVIRTGTCFNVLILVWPDLDDRSNMAYLVRFVFYIFWWIFCSRVFAMYILVISVLTCLSHQYKNLLSYFYGISEIFEEGISQEEKEKKYEEAFRVGIKLHVNTLRCTDDCRAICRGVFSGQIIFNITLLVVLLSQLVSTERTIMNLIAAGITATAILVSTGFFMWNAGDVTIEASNLATAMYFSGWYNCMGSSSVRIRKMVMLSMMIAQKPVLMKGLGVIVLSYESYVTIVKSSYSAFSVIY</sequence>
<keyword evidence="4 10" id="KW-0812">Transmembrane</keyword>
<keyword evidence="5 10" id="KW-0552">Olfaction</keyword>
<accession>A0A076E9B5</accession>